<keyword evidence="5" id="KW-0689">Ribosomal protein</keyword>
<dbReference type="PANTHER" id="PTHR13124:SF12">
    <property type="entry name" value="LARGE RIBOSOMAL SUBUNIT PROTEIN ML46"/>
    <property type="match status" value="1"/>
</dbReference>
<accession>A0A9W8B224</accession>
<dbReference type="Pfam" id="PF11788">
    <property type="entry name" value="MRP-L46"/>
    <property type="match status" value="1"/>
</dbReference>
<dbReference type="GO" id="GO:0005762">
    <property type="term" value="C:mitochondrial large ribosomal subunit"/>
    <property type="evidence" value="ECO:0007669"/>
    <property type="project" value="TreeGrafter"/>
</dbReference>
<dbReference type="PROSITE" id="PS51462">
    <property type="entry name" value="NUDIX"/>
    <property type="match status" value="1"/>
</dbReference>
<evidence type="ECO:0000256" key="2">
    <source>
        <dbReference type="ARBA" id="ARBA00009070"/>
    </source>
</evidence>
<dbReference type="AlphaFoldDB" id="A0A9W8B224"/>
<evidence type="ECO:0000256" key="7">
    <source>
        <dbReference type="ARBA" id="ARBA00023274"/>
    </source>
</evidence>
<evidence type="ECO:0000256" key="5">
    <source>
        <dbReference type="ARBA" id="ARBA00022980"/>
    </source>
</evidence>
<dbReference type="InterPro" id="IPR020084">
    <property type="entry name" value="NUDIX_hydrolase_CS"/>
</dbReference>
<evidence type="ECO:0000256" key="6">
    <source>
        <dbReference type="ARBA" id="ARBA00023128"/>
    </source>
</evidence>
<evidence type="ECO:0000313" key="11">
    <source>
        <dbReference type="Proteomes" id="UP001151582"/>
    </source>
</evidence>
<dbReference type="PANTHER" id="PTHR13124">
    <property type="entry name" value="39S RIBOSOMAL PROTEIN L46, MITOCHONDRIAL PRECURSOR-RELATED"/>
    <property type="match status" value="1"/>
</dbReference>
<dbReference type="GO" id="GO:0005743">
    <property type="term" value="C:mitochondrial inner membrane"/>
    <property type="evidence" value="ECO:0007669"/>
    <property type="project" value="UniProtKB-ARBA"/>
</dbReference>
<comment type="similarity">
    <text evidence="2">Belongs to the mitochondrion-specific ribosomal protein mL46 family.</text>
</comment>
<keyword evidence="4" id="KW-0809">Transit peptide</keyword>
<evidence type="ECO:0000256" key="8">
    <source>
        <dbReference type="ARBA" id="ARBA00035190"/>
    </source>
</evidence>
<reference evidence="10" key="1">
    <citation type="submission" date="2022-07" db="EMBL/GenBank/DDBJ databases">
        <title>Phylogenomic reconstructions and comparative analyses of Kickxellomycotina fungi.</title>
        <authorList>
            <person name="Reynolds N.K."/>
            <person name="Stajich J.E."/>
            <person name="Barry K."/>
            <person name="Grigoriev I.V."/>
            <person name="Crous P."/>
            <person name="Smith M.E."/>
        </authorList>
    </citation>
    <scope>NUCLEOTIDE SEQUENCE</scope>
    <source>
        <strain evidence="10">RSA 567</strain>
    </source>
</reference>
<evidence type="ECO:0000256" key="3">
    <source>
        <dbReference type="ARBA" id="ARBA00022801"/>
    </source>
</evidence>
<organism evidence="10 11">
    <name type="scientific">Dimargaris verticillata</name>
    <dbReference type="NCBI Taxonomy" id="2761393"/>
    <lineage>
        <taxon>Eukaryota</taxon>
        <taxon>Fungi</taxon>
        <taxon>Fungi incertae sedis</taxon>
        <taxon>Zoopagomycota</taxon>
        <taxon>Kickxellomycotina</taxon>
        <taxon>Dimargaritomycetes</taxon>
        <taxon>Dimargaritales</taxon>
        <taxon>Dimargaritaceae</taxon>
        <taxon>Dimargaris</taxon>
    </lineage>
</organism>
<protein>
    <recommendedName>
        <fullName evidence="8">Large ribosomal subunit protein mL46</fullName>
    </recommendedName>
</protein>
<evidence type="ECO:0000313" key="10">
    <source>
        <dbReference type="EMBL" id="KAJ1979714.1"/>
    </source>
</evidence>
<comment type="caution">
    <text evidence="10">The sequence shown here is derived from an EMBL/GenBank/DDBJ whole genome shotgun (WGS) entry which is preliminary data.</text>
</comment>
<proteinExistence type="inferred from homology"/>
<name>A0A9W8B224_9FUNG</name>
<dbReference type="CDD" id="cd04661">
    <property type="entry name" value="NUDIX_MRP_L46"/>
    <property type="match status" value="1"/>
</dbReference>
<dbReference type="OrthoDB" id="414075at2759"/>
<dbReference type="GO" id="GO:0016787">
    <property type="term" value="F:hydrolase activity"/>
    <property type="evidence" value="ECO:0007669"/>
    <property type="project" value="UniProtKB-KW"/>
</dbReference>
<dbReference type="InterPro" id="IPR021757">
    <property type="entry name" value="Ribosomal_mL46_N"/>
</dbReference>
<evidence type="ECO:0000259" key="9">
    <source>
        <dbReference type="PROSITE" id="PS51462"/>
    </source>
</evidence>
<dbReference type="Pfam" id="PF00293">
    <property type="entry name" value="NUDIX"/>
    <property type="match status" value="1"/>
</dbReference>
<dbReference type="SUPFAM" id="SSF55811">
    <property type="entry name" value="Nudix"/>
    <property type="match status" value="1"/>
</dbReference>
<keyword evidence="3" id="KW-0378">Hydrolase</keyword>
<dbReference type="Proteomes" id="UP001151582">
    <property type="component" value="Unassembled WGS sequence"/>
</dbReference>
<dbReference type="PROSITE" id="PS00893">
    <property type="entry name" value="NUDIX_BOX"/>
    <property type="match status" value="1"/>
</dbReference>
<dbReference type="InterPro" id="IPR033650">
    <property type="entry name" value="Ribosomal_mL46_NUDIX"/>
</dbReference>
<evidence type="ECO:0000256" key="1">
    <source>
        <dbReference type="ARBA" id="ARBA00004173"/>
    </source>
</evidence>
<dbReference type="InterPro" id="IPR040008">
    <property type="entry name" value="Ribosomal_mL46"/>
</dbReference>
<keyword evidence="7" id="KW-0687">Ribonucleoprotein</keyword>
<sequence>MQRLCNAWSPRLSTAPSQWIRSYAQAADGVTKPSTRVIASIILQRSPVILPKLTPMERYYYAYKDEIDRREAAPFPTEFNFKKGTLGERDWKLREEAHKELQKQGWQALLERDPIVSGSPWPVTVAELQSGGEANLAQANATAIPTKADTAALAPRETEADCAKDSKSLERALAQTLYLLVKKPRDQHTWQFPQGGVEGDELLHEAAYRELREECGDEMNVWIMGRGPVGHYSYDYPAEHAQHIKAAQAKVFFVKGFIYAGQARVDNEEVVDFAWVTKDEISTYVDPQYWEAVKDLL</sequence>
<evidence type="ECO:0000256" key="4">
    <source>
        <dbReference type="ARBA" id="ARBA00022946"/>
    </source>
</evidence>
<dbReference type="InterPro" id="IPR015797">
    <property type="entry name" value="NUDIX_hydrolase-like_dom_sf"/>
</dbReference>
<feature type="domain" description="Nudix hydrolase" evidence="9">
    <location>
        <begin position="145"/>
        <end position="297"/>
    </location>
</feature>
<comment type="subcellular location">
    <subcellularLocation>
        <location evidence="1">Mitochondrion</location>
    </subcellularLocation>
</comment>
<gene>
    <name evidence="10" type="ORF">H4R34_002723</name>
</gene>
<keyword evidence="11" id="KW-1185">Reference proteome</keyword>
<dbReference type="InterPro" id="IPR000086">
    <property type="entry name" value="NUDIX_hydrolase_dom"/>
</dbReference>
<dbReference type="Gene3D" id="3.90.79.10">
    <property type="entry name" value="Nucleoside Triphosphate Pyrophosphohydrolase"/>
    <property type="match status" value="1"/>
</dbReference>
<dbReference type="GO" id="GO:0003735">
    <property type="term" value="F:structural constituent of ribosome"/>
    <property type="evidence" value="ECO:0007669"/>
    <property type="project" value="InterPro"/>
</dbReference>
<dbReference type="EMBL" id="JANBQB010000205">
    <property type="protein sequence ID" value="KAJ1979714.1"/>
    <property type="molecule type" value="Genomic_DNA"/>
</dbReference>
<keyword evidence="6" id="KW-0496">Mitochondrion</keyword>
<dbReference type="FunFam" id="3.90.79.10:FF:000018">
    <property type="entry name" value="39S ribosomal protein L46, mitochondrial"/>
    <property type="match status" value="1"/>
</dbReference>